<accession>A0A5C6FCQ6</accession>
<gene>
    <name evidence="1" type="ORF">Poly51_12810</name>
</gene>
<evidence type="ECO:0000313" key="2">
    <source>
        <dbReference type="Proteomes" id="UP000318288"/>
    </source>
</evidence>
<dbReference type="Proteomes" id="UP000318288">
    <property type="component" value="Unassembled WGS sequence"/>
</dbReference>
<sequence length="61" mass="6262">MPAVPLAVGGAKDGETVLTVGAHGGAAVSLQRGHVVRRTRGLIYCYLVDPARRCSTTTALA</sequence>
<keyword evidence="2" id="KW-1185">Reference proteome</keyword>
<dbReference type="EMBL" id="SJPW01000002">
    <property type="protein sequence ID" value="TWU58502.1"/>
    <property type="molecule type" value="Genomic_DNA"/>
</dbReference>
<proteinExistence type="predicted"/>
<comment type="caution">
    <text evidence="1">The sequence shown here is derived from an EMBL/GenBank/DDBJ whole genome shotgun (WGS) entry which is preliminary data.</text>
</comment>
<dbReference type="AlphaFoldDB" id="A0A5C6FCQ6"/>
<evidence type="ECO:0000313" key="1">
    <source>
        <dbReference type="EMBL" id="TWU58502.1"/>
    </source>
</evidence>
<name>A0A5C6FCQ6_9BACT</name>
<protein>
    <submittedName>
        <fullName evidence="1">Uncharacterized protein</fullName>
    </submittedName>
</protein>
<organism evidence="1 2">
    <name type="scientific">Rubripirellula tenax</name>
    <dbReference type="NCBI Taxonomy" id="2528015"/>
    <lineage>
        <taxon>Bacteria</taxon>
        <taxon>Pseudomonadati</taxon>
        <taxon>Planctomycetota</taxon>
        <taxon>Planctomycetia</taxon>
        <taxon>Pirellulales</taxon>
        <taxon>Pirellulaceae</taxon>
        <taxon>Rubripirellula</taxon>
    </lineage>
</organism>
<reference evidence="1 2" key="1">
    <citation type="submission" date="2019-02" db="EMBL/GenBank/DDBJ databases">
        <title>Deep-cultivation of Planctomycetes and their phenomic and genomic characterization uncovers novel biology.</title>
        <authorList>
            <person name="Wiegand S."/>
            <person name="Jogler M."/>
            <person name="Boedeker C."/>
            <person name="Pinto D."/>
            <person name="Vollmers J."/>
            <person name="Rivas-Marin E."/>
            <person name="Kohn T."/>
            <person name="Peeters S.H."/>
            <person name="Heuer A."/>
            <person name="Rast P."/>
            <person name="Oberbeckmann S."/>
            <person name="Bunk B."/>
            <person name="Jeske O."/>
            <person name="Meyerdierks A."/>
            <person name="Storesund J.E."/>
            <person name="Kallscheuer N."/>
            <person name="Luecker S."/>
            <person name="Lage O.M."/>
            <person name="Pohl T."/>
            <person name="Merkel B.J."/>
            <person name="Hornburger P."/>
            <person name="Mueller R.-W."/>
            <person name="Bruemmer F."/>
            <person name="Labrenz M."/>
            <person name="Spormann A.M."/>
            <person name="Op Den Camp H."/>
            <person name="Overmann J."/>
            <person name="Amann R."/>
            <person name="Jetten M.S.M."/>
            <person name="Mascher T."/>
            <person name="Medema M.H."/>
            <person name="Devos D.P."/>
            <person name="Kaster A.-K."/>
            <person name="Ovreas L."/>
            <person name="Rohde M."/>
            <person name="Galperin M.Y."/>
            <person name="Jogler C."/>
        </authorList>
    </citation>
    <scope>NUCLEOTIDE SEQUENCE [LARGE SCALE GENOMIC DNA]</scope>
    <source>
        <strain evidence="1 2">Poly51</strain>
    </source>
</reference>